<proteinExistence type="predicted"/>
<sequence>MSEIRQRCVERSDKEDVGLNKIEEIKNEVFAEKREGEEERGDGEGEAVRSEPERENEEAEGEGSEKPTAKEKHSDDEAESEDKLLVTAEDIADPVAPPAGKESKENEVLETALSGLPTR</sequence>
<feature type="compositionally biased region" description="Basic and acidic residues" evidence="1">
    <location>
        <begin position="63"/>
        <end position="75"/>
    </location>
</feature>
<feature type="compositionally biased region" description="Basic and acidic residues" evidence="1">
    <location>
        <begin position="1"/>
        <end position="53"/>
    </location>
</feature>
<dbReference type="GeneID" id="106816097"/>
<protein>
    <submittedName>
        <fullName evidence="3">Aspartic and glutamic acid-rich protein-like</fullName>
    </submittedName>
</protein>
<name>A0ABM1EVB6_PRICU</name>
<dbReference type="Proteomes" id="UP000695022">
    <property type="component" value="Unplaced"/>
</dbReference>
<evidence type="ECO:0000313" key="3">
    <source>
        <dbReference type="RefSeq" id="XP_014676137.1"/>
    </source>
</evidence>
<reference evidence="3" key="1">
    <citation type="submission" date="2025-08" db="UniProtKB">
        <authorList>
            <consortium name="RefSeq"/>
        </authorList>
    </citation>
    <scope>IDENTIFICATION</scope>
</reference>
<gene>
    <name evidence="3" type="primary">LOC106816097</name>
</gene>
<dbReference type="RefSeq" id="XP_014676137.1">
    <property type="nucleotide sequence ID" value="XM_014820651.1"/>
</dbReference>
<feature type="region of interest" description="Disordered" evidence="1">
    <location>
        <begin position="1"/>
        <end position="119"/>
    </location>
</feature>
<accession>A0ABM1EVB6</accession>
<organism evidence="2 3">
    <name type="scientific">Priapulus caudatus</name>
    <name type="common">Priapulid worm</name>
    <dbReference type="NCBI Taxonomy" id="37621"/>
    <lineage>
        <taxon>Eukaryota</taxon>
        <taxon>Metazoa</taxon>
        <taxon>Ecdysozoa</taxon>
        <taxon>Scalidophora</taxon>
        <taxon>Priapulida</taxon>
        <taxon>Priapulimorpha</taxon>
        <taxon>Priapulimorphida</taxon>
        <taxon>Priapulidae</taxon>
        <taxon>Priapulus</taxon>
    </lineage>
</organism>
<evidence type="ECO:0000313" key="2">
    <source>
        <dbReference type="Proteomes" id="UP000695022"/>
    </source>
</evidence>
<evidence type="ECO:0000256" key="1">
    <source>
        <dbReference type="SAM" id="MobiDB-lite"/>
    </source>
</evidence>
<keyword evidence="2" id="KW-1185">Reference proteome</keyword>